<evidence type="ECO:0000256" key="1">
    <source>
        <dbReference type="SAM" id="MobiDB-lite"/>
    </source>
</evidence>
<evidence type="ECO:0000313" key="4">
    <source>
        <dbReference type="Proteomes" id="UP001362999"/>
    </source>
</evidence>
<comment type="caution">
    <text evidence="3">The sequence shown here is derived from an EMBL/GenBank/DDBJ whole genome shotgun (WGS) entry which is preliminary data.</text>
</comment>
<dbReference type="Pfam" id="PF24016">
    <property type="entry name" value="DUF7330"/>
    <property type="match status" value="1"/>
</dbReference>
<keyword evidence="4" id="KW-1185">Reference proteome</keyword>
<dbReference type="AlphaFoldDB" id="A0AAV9ZU52"/>
<dbReference type="InterPro" id="IPR055754">
    <property type="entry name" value="DUF7330"/>
</dbReference>
<evidence type="ECO:0000313" key="3">
    <source>
        <dbReference type="EMBL" id="KAK6992260.1"/>
    </source>
</evidence>
<evidence type="ECO:0000259" key="2">
    <source>
        <dbReference type="Pfam" id="PF24016"/>
    </source>
</evidence>
<feature type="compositionally biased region" description="Basic residues" evidence="1">
    <location>
        <begin position="92"/>
        <end position="101"/>
    </location>
</feature>
<feature type="domain" description="DUF7330" evidence="2">
    <location>
        <begin position="66"/>
        <end position="240"/>
    </location>
</feature>
<sequence length="276" mass="30090">MLLESKKSEVDAPPPYYLQSASASGSVRSTRSRAPSILPPLPPEAYALSEPRPSHPKPHSSFTQINLETRSEDITGTYYVDPQKPGSELTNKKSKKARKKKAAPDASFRSRSARIAIDLGTTGFVHDAPKASVVVVSKSGTILLNLLPAEDETKPRFDLDIESNSGTVAVFIPRTYGGAIQLYTKSGTFEFLPALSQHLNVVKARDTESLVLFGKQVPPSSQLPSDFCQIRTRSGKIIVGLSGEDTYVEEIGLWKRIGEFFKGDHSTPSTRPPSPH</sequence>
<feature type="compositionally biased region" description="Polar residues" evidence="1">
    <location>
        <begin position="19"/>
        <end position="33"/>
    </location>
</feature>
<dbReference type="EMBL" id="JAWWNJ010000112">
    <property type="protein sequence ID" value="KAK6992260.1"/>
    <property type="molecule type" value="Genomic_DNA"/>
</dbReference>
<feature type="region of interest" description="Disordered" evidence="1">
    <location>
        <begin position="1"/>
        <end position="107"/>
    </location>
</feature>
<reference evidence="3 4" key="1">
    <citation type="journal article" date="2024" name="J Genomics">
        <title>Draft genome sequencing and assembly of Favolaschia claudopus CIRM-BRFM 2984 isolated from oak limbs.</title>
        <authorList>
            <person name="Navarro D."/>
            <person name="Drula E."/>
            <person name="Chaduli D."/>
            <person name="Cazenave R."/>
            <person name="Ahrendt S."/>
            <person name="Wang J."/>
            <person name="Lipzen A."/>
            <person name="Daum C."/>
            <person name="Barry K."/>
            <person name="Grigoriev I.V."/>
            <person name="Favel A."/>
            <person name="Rosso M.N."/>
            <person name="Martin F."/>
        </authorList>
    </citation>
    <scope>NUCLEOTIDE SEQUENCE [LARGE SCALE GENOMIC DNA]</scope>
    <source>
        <strain evidence="3 4">CIRM-BRFM 2984</strain>
    </source>
</reference>
<protein>
    <recommendedName>
        <fullName evidence="2">DUF7330 domain-containing protein</fullName>
    </recommendedName>
</protein>
<name>A0AAV9ZU52_9AGAR</name>
<dbReference type="Proteomes" id="UP001362999">
    <property type="component" value="Unassembled WGS sequence"/>
</dbReference>
<accession>A0AAV9ZU52</accession>
<gene>
    <name evidence="3" type="ORF">R3P38DRAFT_3088694</name>
</gene>
<feature type="compositionally biased region" description="Basic and acidic residues" evidence="1">
    <location>
        <begin position="1"/>
        <end position="10"/>
    </location>
</feature>
<organism evidence="3 4">
    <name type="scientific">Favolaschia claudopus</name>
    <dbReference type="NCBI Taxonomy" id="2862362"/>
    <lineage>
        <taxon>Eukaryota</taxon>
        <taxon>Fungi</taxon>
        <taxon>Dikarya</taxon>
        <taxon>Basidiomycota</taxon>
        <taxon>Agaricomycotina</taxon>
        <taxon>Agaricomycetes</taxon>
        <taxon>Agaricomycetidae</taxon>
        <taxon>Agaricales</taxon>
        <taxon>Marasmiineae</taxon>
        <taxon>Mycenaceae</taxon>
        <taxon>Favolaschia</taxon>
    </lineage>
</organism>
<proteinExistence type="predicted"/>